<dbReference type="AlphaFoldDB" id="A0AAE0FZI9"/>
<evidence type="ECO:0000313" key="1">
    <source>
        <dbReference type="EMBL" id="KAK3268693.1"/>
    </source>
</evidence>
<proteinExistence type="predicted"/>
<gene>
    <name evidence="1" type="ORF">CYMTET_22818</name>
</gene>
<name>A0AAE0FZI9_9CHLO</name>
<dbReference type="Proteomes" id="UP001190700">
    <property type="component" value="Unassembled WGS sequence"/>
</dbReference>
<reference evidence="1 2" key="1">
    <citation type="journal article" date="2015" name="Genome Biol. Evol.">
        <title>Comparative Genomics of a Bacterivorous Green Alga Reveals Evolutionary Causalities and Consequences of Phago-Mixotrophic Mode of Nutrition.</title>
        <authorList>
            <person name="Burns J.A."/>
            <person name="Paasch A."/>
            <person name="Narechania A."/>
            <person name="Kim E."/>
        </authorList>
    </citation>
    <scope>NUCLEOTIDE SEQUENCE [LARGE SCALE GENOMIC DNA]</scope>
    <source>
        <strain evidence="1 2">PLY_AMNH</strain>
    </source>
</reference>
<sequence length="80" mass="8498">MEGGQHRMCGVPWGRIWEAGGDKGDGGGSGGQIGVAVSRSCSREGRMSTPLMAAPITKSEHLLVREMDQMLGVIIWDLDA</sequence>
<protein>
    <submittedName>
        <fullName evidence="1">Uncharacterized protein</fullName>
    </submittedName>
</protein>
<comment type="caution">
    <text evidence="1">The sequence shown here is derived from an EMBL/GenBank/DDBJ whole genome shotgun (WGS) entry which is preliminary data.</text>
</comment>
<keyword evidence="2" id="KW-1185">Reference proteome</keyword>
<organism evidence="1 2">
    <name type="scientific">Cymbomonas tetramitiformis</name>
    <dbReference type="NCBI Taxonomy" id="36881"/>
    <lineage>
        <taxon>Eukaryota</taxon>
        <taxon>Viridiplantae</taxon>
        <taxon>Chlorophyta</taxon>
        <taxon>Pyramimonadophyceae</taxon>
        <taxon>Pyramimonadales</taxon>
        <taxon>Pyramimonadaceae</taxon>
        <taxon>Cymbomonas</taxon>
    </lineage>
</organism>
<evidence type="ECO:0000313" key="2">
    <source>
        <dbReference type="Proteomes" id="UP001190700"/>
    </source>
</evidence>
<dbReference type="EMBL" id="LGRX02011654">
    <property type="protein sequence ID" value="KAK3268693.1"/>
    <property type="molecule type" value="Genomic_DNA"/>
</dbReference>
<accession>A0AAE0FZI9</accession>